<comment type="caution">
    <text evidence="1">The sequence shown here is derived from an EMBL/GenBank/DDBJ whole genome shotgun (WGS) entry which is preliminary data.</text>
</comment>
<reference evidence="2" key="1">
    <citation type="journal article" date="2024" name="Proc. Natl. Acad. Sci. U.S.A.">
        <title>Extraordinary preservation of gene collinearity over three hundred million years revealed in homosporous lycophytes.</title>
        <authorList>
            <person name="Li C."/>
            <person name="Wickell D."/>
            <person name="Kuo L.Y."/>
            <person name="Chen X."/>
            <person name="Nie B."/>
            <person name="Liao X."/>
            <person name="Peng D."/>
            <person name="Ji J."/>
            <person name="Jenkins J."/>
            <person name="Williams M."/>
            <person name="Shu S."/>
            <person name="Plott C."/>
            <person name="Barry K."/>
            <person name="Rajasekar S."/>
            <person name="Grimwood J."/>
            <person name="Han X."/>
            <person name="Sun S."/>
            <person name="Hou Z."/>
            <person name="He W."/>
            <person name="Dai G."/>
            <person name="Sun C."/>
            <person name="Schmutz J."/>
            <person name="Leebens-Mack J.H."/>
            <person name="Li F.W."/>
            <person name="Wang L."/>
        </authorList>
    </citation>
    <scope>NUCLEOTIDE SEQUENCE [LARGE SCALE GENOMIC DNA]</scope>
    <source>
        <strain evidence="2">cv. PW_Plant_1</strain>
    </source>
</reference>
<organism evidence="1 2">
    <name type="scientific">Diphasiastrum complanatum</name>
    <name type="common">Issler's clubmoss</name>
    <name type="synonym">Lycopodium complanatum</name>
    <dbReference type="NCBI Taxonomy" id="34168"/>
    <lineage>
        <taxon>Eukaryota</taxon>
        <taxon>Viridiplantae</taxon>
        <taxon>Streptophyta</taxon>
        <taxon>Embryophyta</taxon>
        <taxon>Tracheophyta</taxon>
        <taxon>Lycopodiopsida</taxon>
        <taxon>Lycopodiales</taxon>
        <taxon>Lycopodiaceae</taxon>
        <taxon>Lycopodioideae</taxon>
        <taxon>Diphasiastrum</taxon>
    </lineage>
</organism>
<proteinExistence type="predicted"/>
<evidence type="ECO:0000313" key="1">
    <source>
        <dbReference type="EMBL" id="KAJ7516674.1"/>
    </source>
</evidence>
<sequence length="506" mass="57026">MNVPNSRKTCNDHFLLINQEKWPTSISTSVYVAGLAYCFIGLTIASSLFMNALETIMKQTRMVTQKDPLSGLQVARRERVWNLAVADVTLLALGTSFPQISLALIDAFKNLGQLSDSDLHQSQRKMGEHGIWREQMTGVLVAPTPRRAVNLDNVGNLSVALKNAVAIPDAYVQPEGLRPDVPYDGYSEETDQIPVVDLHNSNTGTVEERQRIISDIGCACKEWGFLQVLNHGVPDRLMQRLTDLGTRFFQMPAAEKEKAAFGQVGYEGRHVYMPERVQWVETLALVTGPDPNLEDILRVTCADYREEFIATVNEYIQEIQRVGLVLLELMAESLALEKSFFSQHFEKNSTSVTRFNYYPPCPLPSVALGLFPHADPNCITILNQDDIGGLQIRKDGRWISVRPLKDTLVVNVGDSLQAWTNGHFKSVEHRAVLNSVKPRLSVVFFYSPYAQAAMAPPLKLVDECHPLLYRPFTWAEYFPRMQKKRMEGKVGIDTFMRLDHKEDSPT</sequence>
<keyword evidence="2" id="KW-1185">Reference proteome</keyword>
<dbReference type="EMBL" id="CM055113">
    <property type="protein sequence ID" value="KAJ7516674.1"/>
    <property type="molecule type" value="Genomic_DNA"/>
</dbReference>
<protein>
    <submittedName>
        <fullName evidence="1">Uncharacterized protein</fullName>
    </submittedName>
</protein>
<accession>A0ACC2AGI9</accession>
<dbReference type="Proteomes" id="UP001162992">
    <property type="component" value="Chromosome 22"/>
</dbReference>
<name>A0ACC2AGI9_DIPCM</name>
<evidence type="ECO:0000313" key="2">
    <source>
        <dbReference type="Proteomes" id="UP001162992"/>
    </source>
</evidence>
<gene>
    <name evidence="1" type="ORF">O6H91_22G066900</name>
</gene>